<dbReference type="InterPro" id="IPR036869">
    <property type="entry name" value="J_dom_sf"/>
</dbReference>
<accession>E4YAU0</accession>
<keyword evidence="1" id="KW-1133">Transmembrane helix</keyword>
<sequence length="149" mass="17612">MTHYETLNVQKNASGQEIKVFMITSLFSFKFYQRAYRRLALEFHPDKNEGSLSMTFYNLFFIILIFLIFNPIRNKIGQHARIYWIPPPFNPDFSEIRKIAHGKLMQALEEEHRVEILSPASPQPAFGPDKIHFPFDKSVEYYCSTLYQL</sequence>
<gene>
    <name evidence="3" type="ORF">GSOID_T00032018001</name>
</gene>
<proteinExistence type="predicted"/>
<dbReference type="InterPro" id="IPR001623">
    <property type="entry name" value="DnaJ_domain"/>
</dbReference>
<dbReference type="Gene3D" id="1.10.287.110">
    <property type="entry name" value="DnaJ domain"/>
    <property type="match status" value="1"/>
</dbReference>
<protein>
    <recommendedName>
        <fullName evidence="2">J domain-containing protein</fullName>
    </recommendedName>
</protein>
<dbReference type="PRINTS" id="PR00625">
    <property type="entry name" value="JDOMAIN"/>
</dbReference>
<dbReference type="CDD" id="cd06257">
    <property type="entry name" value="DnaJ"/>
    <property type="match status" value="1"/>
</dbReference>
<evidence type="ECO:0000256" key="1">
    <source>
        <dbReference type="SAM" id="Phobius"/>
    </source>
</evidence>
<dbReference type="SUPFAM" id="SSF46565">
    <property type="entry name" value="Chaperone J-domain"/>
    <property type="match status" value="1"/>
</dbReference>
<dbReference type="AlphaFoldDB" id="E4YAU0"/>
<evidence type="ECO:0000313" key="3">
    <source>
        <dbReference type="EMBL" id="CBY32677.1"/>
    </source>
</evidence>
<name>E4YAU0_OIKDI</name>
<keyword evidence="1" id="KW-0812">Transmembrane</keyword>
<dbReference type="PROSITE" id="PS50076">
    <property type="entry name" value="DNAJ_2"/>
    <property type="match status" value="1"/>
</dbReference>
<feature type="domain" description="J" evidence="2">
    <location>
        <begin position="2"/>
        <end position="113"/>
    </location>
</feature>
<dbReference type="Proteomes" id="UP000011014">
    <property type="component" value="Unassembled WGS sequence"/>
</dbReference>
<dbReference type="EMBL" id="FN654365">
    <property type="protein sequence ID" value="CBY32677.1"/>
    <property type="molecule type" value="Genomic_DNA"/>
</dbReference>
<evidence type="ECO:0000259" key="2">
    <source>
        <dbReference type="PROSITE" id="PS50076"/>
    </source>
</evidence>
<keyword evidence="1" id="KW-0472">Membrane</keyword>
<feature type="transmembrane region" description="Helical" evidence="1">
    <location>
        <begin position="54"/>
        <end position="72"/>
    </location>
</feature>
<organism evidence="3">
    <name type="scientific">Oikopleura dioica</name>
    <name type="common">Tunicate</name>
    <dbReference type="NCBI Taxonomy" id="34765"/>
    <lineage>
        <taxon>Eukaryota</taxon>
        <taxon>Metazoa</taxon>
        <taxon>Chordata</taxon>
        <taxon>Tunicata</taxon>
        <taxon>Appendicularia</taxon>
        <taxon>Copelata</taxon>
        <taxon>Oikopleuridae</taxon>
        <taxon>Oikopleura</taxon>
    </lineage>
</organism>
<reference evidence="3" key="1">
    <citation type="journal article" date="2010" name="Science">
        <title>Plasticity of animal genome architecture unmasked by rapid evolution of a pelagic tunicate.</title>
        <authorList>
            <person name="Denoeud F."/>
            <person name="Henriet S."/>
            <person name="Mungpakdee S."/>
            <person name="Aury J.M."/>
            <person name="Da Silva C."/>
            <person name="Brinkmann H."/>
            <person name="Mikhaleva J."/>
            <person name="Olsen L.C."/>
            <person name="Jubin C."/>
            <person name="Canestro C."/>
            <person name="Bouquet J.M."/>
            <person name="Danks G."/>
            <person name="Poulain J."/>
            <person name="Campsteijn C."/>
            <person name="Adamski M."/>
            <person name="Cross I."/>
            <person name="Yadetie F."/>
            <person name="Muffato M."/>
            <person name="Louis A."/>
            <person name="Butcher S."/>
            <person name="Tsagkogeorga G."/>
            <person name="Konrad A."/>
            <person name="Singh S."/>
            <person name="Jensen M.F."/>
            <person name="Cong E.H."/>
            <person name="Eikeseth-Otteraa H."/>
            <person name="Noel B."/>
            <person name="Anthouard V."/>
            <person name="Porcel B.M."/>
            <person name="Kachouri-Lafond R."/>
            <person name="Nishino A."/>
            <person name="Ugolini M."/>
            <person name="Chourrout P."/>
            <person name="Nishida H."/>
            <person name="Aasland R."/>
            <person name="Huzurbazar S."/>
            <person name="Westhof E."/>
            <person name="Delsuc F."/>
            <person name="Lehrach H."/>
            <person name="Reinhardt R."/>
            <person name="Weissenbach J."/>
            <person name="Roy S.W."/>
            <person name="Artiguenave F."/>
            <person name="Postlethwait J.H."/>
            <person name="Manak J.R."/>
            <person name="Thompson E.M."/>
            <person name="Jaillon O."/>
            <person name="Du Pasquier L."/>
            <person name="Boudinot P."/>
            <person name="Liberles D.A."/>
            <person name="Volff J.N."/>
            <person name="Philippe H."/>
            <person name="Lenhard B."/>
            <person name="Roest Crollius H."/>
            <person name="Wincker P."/>
            <person name="Chourrout D."/>
        </authorList>
    </citation>
    <scope>NUCLEOTIDE SEQUENCE [LARGE SCALE GENOMIC DNA]</scope>
</reference>